<name>A0A1W1CYI2_9ZZZZ</name>
<evidence type="ECO:0000259" key="1">
    <source>
        <dbReference type="Pfam" id="PF24323"/>
    </source>
</evidence>
<protein>
    <submittedName>
        <fullName evidence="2">Paralysed flagella protein PflA</fullName>
    </submittedName>
</protein>
<reference evidence="2" key="1">
    <citation type="submission" date="2016-10" db="EMBL/GenBank/DDBJ databases">
        <authorList>
            <person name="de Groot N.N."/>
        </authorList>
    </citation>
    <scope>NUCLEOTIDE SEQUENCE</scope>
</reference>
<accession>A0A1W1CYI2</accession>
<keyword evidence="2" id="KW-0969">Cilium</keyword>
<dbReference type="EMBL" id="FPHH01000157">
    <property type="protein sequence ID" value="SFV70803.1"/>
    <property type="molecule type" value="Genomic_DNA"/>
</dbReference>
<evidence type="ECO:0000313" key="2">
    <source>
        <dbReference type="EMBL" id="SFV70803.1"/>
    </source>
</evidence>
<dbReference type="Pfam" id="PF24323">
    <property type="entry name" value="DUF7494"/>
    <property type="match status" value="1"/>
</dbReference>
<feature type="domain" description="DUF7494" evidence="1">
    <location>
        <begin position="17"/>
        <end position="132"/>
    </location>
</feature>
<proteinExistence type="predicted"/>
<dbReference type="AlphaFoldDB" id="A0A1W1CYI2"/>
<organism evidence="2">
    <name type="scientific">hydrothermal vent metagenome</name>
    <dbReference type="NCBI Taxonomy" id="652676"/>
    <lineage>
        <taxon>unclassified sequences</taxon>
        <taxon>metagenomes</taxon>
        <taxon>ecological metagenomes</taxon>
    </lineage>
</organism>
<keyword evidence="2" id="KW-0966">Cell projection</keyword>
<dbReference type="InterPro" id="IPR055917">
    <property type="entry name" value="DUF7494"/>
</dbReference>
<gene>
    <name evidence="2" type="ORF">MNB_SM-5-1492</name>
</gene>
<dbReference type="Gene3D" id="1.25.40.10">
    <property type="entry name" value="Tetratricopeptide repeat domain"/>
    <property type="match status" value="2"/>
</dbReference>
<sequence length="785" mass="90548">MLRWILFISLSIPLFALEISVDSAKDDFIKYSTLRLDAKEAFSCKATKNDFEIITKVVCAFSKKPSKNIKDFQNDFFRVHMIIKKGKFFIIIKPVYRVKLFSNIFDLTQDATLFHSRAKSAKSWTLLGYKKKVPLLKEEQEHSDIALNLPFYLDKEKLPFVGSLDLQGNPVYIKKVEDVKEYLRVKKLYKQHKYNDCLDVIENVISRYPNTLFKAELLYYKIKVESRLKDWDGVVLSSKTFLREYSSSDNVAEVLSLIAKGYAKLSQSTDADYFFDRLFSEHPKSIYAQWGYIYKGDMLVDNAANKEAKKYYQRALRETQSLEVAATAAFRLANLLLGSNSKEAAQYAIKIVEAKPTFFAQNLKASKKMMQSFADIEDYKTAAAIAGALLKSINASYDDYEELLKDKALWLAQTKDKKAALKAINAYIKQFPDGDYITKVENIKNELFFDVPDLNASARLKEYNKLIEEYKGKTIGQKALYEKAKLLLKEKKYSQVLALKNDLLALDAESYKGINRIIKEAATGNMKRALEKQDCMQVLTISQEYNITLSDRWDDGIYSCAMKGGDFSLSKTIALKNLKVKSVQAREKWLYRYIKVAFVTGNYTDVIDAAKDLITLIGENKKSPYLDVYRILFDAYQRVENRDGMLKTMLKIEKIFGWSYRDIDRYVAMMQVGNSMHDDTIIIKYATKIMQIQKRSNSYPQTPFVEFTLYQAYMNKESYTKAYKVIKSLDKRELSPVNRARQKYLLGNVLSNLWRDEEATKAYKASIRADKNSSWAKLSQSALEI</sequence>
<keyword evidence="2" id="KW-0282">Flagellum</keyword>
<dbReference type="InterPro" id="IPR011990">
    <property type="entry name" value="TPR-like_helical_dom_sf"/>
</dbReference>
<dbReference type="SUPFAM" id="SSF48452">
    <property type="entry name" value="TPR-like"/>
    <property type="match status" value="2"/>
</dbReference>